<proteinExistence type="predicted"/>
<dbReference type="AlphaFoldDB" id="M1D1V6"/>
<dbReference type="InParanoid" id="M1D1V6"/>
<keyword evidence="2" id="KW-1185">Reference proteome</keyword>
<organism evidence="1 2">
    <name type="scientific">Solanum tuberosum</name>
    <name type="common">Potato</name>
    <dbReference type="NCBI Taxonomy" id="4113"/>
    <lineage>
        <taxon>Eukaryota</taxon>
        <taxon>Viridiplantae</taxon>
        <taxon>Streptophyta</taxon>
        <taxon>Embryophyta</taxon>
        <taxon>Tracheophyta</taxon>
        <taxon>Spermatophyta</taxon>
        <taxon>Magnoliopsida</taxon>
        <taxon>eudicotyledons</taxon>
        <taxon>Gunneridae</taxon>
        <taxon>Pentapetalae</taxon>
        <taxon>asterids</taxon>
        <taxon>lamiids</taxon>
        <taxon>Solanales</taxon>
        <taxon>Solanaceae</taxon>
        <taxon>Solanoideae</taxon>
        <taxon>Solaneae</taxon>
        <taxon>Solanum</taxon>
    </lineage>
</organism>
<reference evidence="1" key="2">
    <citation type="submission" date="2015-06" db="UniProtKB">
        <authorList>
            <consortium name="EnsemblPlants"/>
        </authorList>
    </citation>
    <scope>IDENTIFICATION</scope>
    <source>
        <strain evidence="1">DM1-3 516 R44</strain>
    </source>
</reference>
<protein>
    <submittedName>
        <fullName evidence="1">Uncharacterized protein</fullName>
    </submittedName>
</protein>
<dbReference type="HOGENOM" id="CLU_3110223_0_0_1"/>
<dbReference type="Gramene" id="PGSC0003DMT400079448">
    <property type="protein sequence ID" value="PGSC0003DMT400079448"/>
    <property type="gene ID" value="PGSC0003DMG400030931"/>
</dbReference>
<dbReference type="EnsemblPlants" id="PGSC0003DMT400079448">
    <property type="protein sequence ID" value="PGSC0003DMT400079448"/>
    <property type="gene ID" value="PGSC0003DMG400030931"/>
</dbReference>
<dbReference type="Proteomes" id="UP000011115">
    <property type="component" value="Unassembled WGS sequence"/>
</dbReference>
<sequence>MDLLLSFVRTCLRKCFVNPTNKSNSSCQLVTCPLPALPFLNPVDEWALYHI</sequence>
<name>M1D1V6_SOLTU</name>
<evidence type="ECO:0000313" key="2">
    <source>
        <dbReference type="Proteomes" id="UP000011115"/>
    </source>
</evidence>
<dbReference type="PaxDb" id="4113-PGSC0003DMT400079448"/>
<evidence type="ECO:0000313" key="1">
    <source>
        <dbReference type="EnsemblPlants" id="PGSC0003DMT400079448"/>
    </source>
</evidence>
<accession>M1D1V6</accession>
<reference evidence="2" key="1">
    <citation type="journal article" date="2011" name="Nature">
        <title>Genome sequence and analysis of the tuber crop potato.</title>
        <authorList>
            <consortium name="The Potato Genome Sequencing Consortium"/>
        </authorList>
    </citation>
    <scope>NUCLEOTIDE SEQUENCE [LARGE SCALE GENOMIC DNA]</scope>
    <source>
        <strain evidence="2">cv. DM1-3 516 R44</strain>
    </source>
</reference>